<feature type="domain" description="Alpha/beta hydrolase fold-3" evidence="4">
    <location>
        <begin position="141"/>
        <end position="338"/>
    </location>
</feature>
<evidence type="ECO:0000256" key="2">
    <source>
        <dbReference type="ARBA" id="ARBA00022801"/>
    </source>
</evidence>
<dbReference type="Pfam" id="PF07859">
    <property type="entry name" value="Abhydrolase_3"/>
    <property type="match status" value="1"/>
</dbReference>
<evidence type="ECO:0000259" key="4">
    <source>
        <dbReference type="Pfam" id="PF07859"/>
    </source>
</evidence>
<keyword evidence="6" id="KW-1185">Reference proteome</keyword>
<evidence type="ECO:0000313" key="6">
    <source>
        <dbReference type="Proteomes" id="UP000013201"/>
    </source>
</evidence>
<dbReference type="InterPro" id="IPR029058">
    <property type="entry name" value="AB_hydrolase_fold"/>
</dbReference>
<keyword evidence="2" id="KW-0378">Hydrolase</keyword>
<dbReference type="PANTHER" id="PTHR48081:SF30">
    <property type="entry name" value="ACETYL-HYDROLASE LIPR-RELATED"/>
    <property type="match status" value="1"/>
</dbReference>
<dbReference type="InterPro" id="IPR050300">
    <property type="entry name" value="GDXG_lipolytic_enzyme"/>
</dbReference>
<keyword evidence="3" id="KW-0732">Signal</keyword>
<protein>
    <submittedName>
        <fullName evidence="5">Esterase</fullName>
    </submittedName>
</protein>
<proteinExistence type="inferred from homology"/>
<dbReference type="ESTHER" id="9sphn-n1msk9">
    <property type="family name" value="GTSAGmotif"/>
</dbReference>
<comment type="similarity">
    <text evidence="1">Belongs to the 'GDXG' lipolytic enzyme family.</text>
</comment>
<reference evidence="5 6" key="1">
    <citation type="submission" date="2013-03" db="EMBL/GenBank/DDBJ databases">
        <authorList>
            <person name="Le V."/>
        </authorList>
    </citation>
    <scope>NUCLEOTIDE SEQUENCE [LARGE SCALE GENOMIC DNA]</scope>
    <source>
        <strain evidence="5 6">BiD32</strain>
    </source>
</reference>
<dbReference type="SUPFAM" id="SSF53474">
    <property type="entry name" value="alpha/beta-Hydrolases"/>
    <property type="match status" value="1"/>
</dbReference>
<comment type="caution">
    <text evidence="5">The sequence shown here is derived from an EMBL/GenBank/DDBJ whole genome shotgun (WGS) entry which is preliminary data.</text>
</comment>
<dbReference type="InterPro" id="IPR013094">
    <property type="entry name" value="AB_hydrolase_3"/>
</dbReference>
<organism evidence="5 6">
    <name type="scientific">Sphingobium indicum BiD32</name>
    <dbReference type="NCBI Taxonomy" id="1301087"/>
    <lineage>
        <taxon>Bacteria</taxon>
        <taxon>Pseudomonadati</taxon>
        <taxon>Pseudomonadota</taxon>
        <taxon>Alphaproteobacteria</taxon>
        <taxon>Sphingomonadales</taxon>
        <taxon>Sphingomonadaceae</taxon>
        <taxon>Sphingobium</taxon>
    </lineage>
</organism>
<gene>
    <name evidence="5" type="ORF">EBBID32_43470</name>
</gene>
<dbReference type="GO" id="GO:0004806">
    <property type="term" value="F:triacylglycerol lipase activity"/>
    <property type="evidence" value="ECO:0007669"/>
    <property type="project" value="TreeGrafter"/>
</dbReference>
<dbReference type="AlphaFoldDB" id="N1MSK9"/>
<dbReference type="Proteomes" id="UP000013201">
    <property type="component" value="Unassembled WGS sequence"/>
</dbReference>
<evidence type="ECO:0000313" key="5">
    <source>
        <dbReference type="EMBL" id="CCW19976.1"/>
    </source>
</evidence>
<evidence type="ECO:0000256" key="1">
    <source>
        <dbReference type="ARBA" id="ARBA00010515"/>
    </source>
</evidence>
<evidence type="ECO:0000256" key="3">
    <source>
        <dbReference type="SAM" id="SignalP"/>
    </source>
</evidence>
<feature type="signal peptide" evidence="3">
    <location>
        <begin position="1"/>
        <end position="26"/>
    </location>
</feature>
<dbReference type="EMBL" id="CAVK010000242">
    <property type="protein sequence ID" value="CCW19976.1"/>
    <property type="molecule type" value="Genomic_DNA"/>
</dbReference>
<name>N1MSK9_9SPHN</name>
<sequence>MYGSLSRLRGLALSVAACALPAMAIAQTPPILAGPGTIEPDGTVVVPSFRLPPSVHLSDAAKKALPRTPSDPEEPMMRAVAAGQAGALRARMPQIMAPRLDALKQIYGVTTRDDLIAGIPAVRATPVGGVAKANRGKILLNLPGGGFIMGAATGTGMLESIPLAGLAGLEIVSITYRQAPEFTYPAATQDVLAVYRDLLKTHKPQDIAIFGCSAGGLLTAETMAALIRDKLPLPAAIGIFCASADARWGGDSQAFGRPFQALAQREDSRGYFKDADLADPIVSPITSPAMLAQFPPTLVITGTRAFEMSAAVNTHKELVRAGVDADLHVWDGLGHAFFYDPALPESREAFDVMARFFTQYLKLKR</sequence>
<reference evidence="6" key="2">
    <citation type="submission" date="2013-04" db="EMBL/GenBank/DDBJ databases">
        <title>Bisphenol A degrading Sphingobium sp. strain BiD32.</title>
        <authorList>
            <person name="Nielsen J.L."/>
            <person name="Zhou N.A."/>
            <person name="Kjeldal H."/>
        </authorList>
    </citation>
    <scope>NUCLEOTIDE SEQUENCE [LARGE SCALE GENOMIC DNA]</scope>
    <source>
        <strain evidence="6">BiD32</strain>
    </source>
</reference>
<dbReference type="PANTHER" id="PTHR48081">
    <property type="entry name" value="AB HYDROLASE SUPERFAMILY PROTEIN C4A8.06C"/>
    <property type="match status" value="1"/>
</dbReference>
<dbReference type="RefSeq" id="WP_006966913.1">
    <property type="nucleotide sequence ID" value="NZ_CAVK010000242.1"/>
</dbReference>
<accession>N1MSK9</accession>
<feature type="chain" id="PRO_5004108305" evidence="3">
    <location>
        <begin position="27"/>
        <end position="365"/>
    </location>
</feature>
<dbReference type="Gene3D" id="3.40.50.1820">
    <property type="entry name" value="alpha/beta hydrolase"/>
    <property type="match status" value="1"/>
</dbReference>